<sequence>MTQSNLPGLRPGAINFCWSYSKTYANVQEQIFDLIEAQLPPGTVSHSIEDAVAGAVNLSLFIRQGRELEDAHRVPADVILAHGIADKRYFFSQDSTTSLPLANEYDFLLVPGAWHVNRLIEGTYRKNPHYQIKVLESQIKKVGWLRLDPLVAEAKTRDQEPHHRLRLLWAPTHNVIPRTNEQTVDALAPSSLPGFKPHVKQMAARYIFRVSLHPRNRSDRKPTGSQLVWSDVVISDFGTMVYEAWALGKPVIFPRWAMDVETLINRNPLSAESYIYRNRIGLHPESLEEMQAMLDHIQNVLIGNRLTRLFKRVTRIKTNRKDASDLRGPGVKEFIAHYVDPERQGNDARRTAEVLVEIAHLDRYQNSN</sequence>
<accession>A0A6J6KKD0</accession>
<name>A0A6J6KKD0_9ZZZZ</name>
<reference evidence="1" key="1">
    <citation type="submission" date="2020-05" db="EMBL/GenBank/DDBJ databases">
        <authorList>
            <person name="Chiriac C."/>
            <person name="Salcher M."/>
            <person name="Ghai R."/>
            <person name="Kavagutti S V."/>
        </authorList>
    </citation>
    <scope>NUCLEOTIDE SEQUENCE</scope>
</reference>
<proteinExistence type="predicted"/>
<dbReference type="EMBL" id="CAEZWD010000067">
    <property type="protein sequence ID" value="CAB4650270.1"/>
    <property type="molecule type" value="Genomic_DNA"/>
</dbReference>
<gene>
    <name evidence="1" type="ORF">UFOPK2171_00614</name>
</gene>
<dbReference type="AlphaFoldDB" id="A0A6J6KKD0"/>
<dbReference type="SUPFAM" id="SSF53756">
    <property type="entry name" value="UDP-Glycosyltransferase/glycogen phosphorylase"/>
    <property type="match status" value="1"/>
</dbReference>
<protein>
    <submittedName>
        <fullName evidence="1">Unannotated protein</fullName>
    </submittedName>
</protein>
<evidence type="ECO:0000313" key="1">
    <source>
        <dbReference type="EMBL" id="CAB4650270.1"/>
    </source>
</evidence>
<organism evidence="1">
    <name type="scientific">freshwater metagenome</name>
    <dbReference type="NCBI Taxonomy" id="449393"/>
    <lineage>
        <taxon>unclassified sequences</taxon>
        <taxon>metagenomes</taxon>
        <taxon>ecological metagenomes</taxon>
    </lineage>
</organism>